<proteinExistence type="predicted"/>
<keyword evidence="2" id="KW-1185">Reference proteome</keyword>
<protein>
    <submittedName>
        <fullName evidence="1">Uncharacterized protein</fullName>
    </submittedName>
</protein>
<accession>A0A8J3XTT5</accession>
<dbReference type="RefSeq" id="WP_203942258.1">
    <property type="nucleotide sequence ID" value="NZ_BOOR01000004.1"/>
</dbReference>
<organism evidence="1 2">
    <name type="scientific">Planotetraspora thailandica</name>
    <dbReference type="NCBI Taxonomy" id="487172"/>
    <lineage>
        <taxon>Bacteria</taxon>
        <taxon>Bacillati</taxon>
        <taxon>Actinomycetota</taxon>
        <taxon>Actinomycetes</taxon>
        <taxon>Streptosporangiales</taxon>
        <taxon>Streptosporangiaceae</taxon>
        <taxon>Planotetraspora</taxon>
    </lineage>
</organism>
<gene>
    <name evidence="1" type="ORF">Pth03_03250</name>
</gene>
<dbReference type="AlphaFoldDB" id="A0A8J3XTT5"/>
<evidence type="ECO:0000313" key="1">
    <source>
        <dbReference type="EMBL" id="GII51936.1"/>
    </source>
</evidence>
<comment type="caution">
    <text evidence="1">The sequence shown here is derived from an EMBL/GenBank/DDBJ whole genome shotgun (WGS) entry which is preliminary data.</text>
</comment>
<dbReference type="Proteomes" id="UP000605992">
    <property type="component" value="Unassembled WGS sequence"/>
</dbReference>
<dbReference type="EMBL" id="BOOR01000004">
    <property type="protein sequence ID" value="GII51936.1"/>
    <property type="molecule type" value="Genomic_DNA"/>
</dbReference>
<evidence type="ECO:0000313" key="2">
    <source>
        <dbReference type="Proteomes" id="UP000605992"/>
    </source>
</evidence>
<reference evidence="1" key="1">
    <citation type="submission" date="2021-01" db="EMBL/GenBank/DDBJ databases">
        <title>Whole genome shotgun sequence of Planotetraspora thailandica NBRC 104271.</title>
        <authorList>
            <person name="Komaki H."/>
            <person name="Tamura T."/>
        </authorList>
    </citation>
    <scope>NUCLEOTIDE SEQUENCE</scope>
    <source>
        <strain evidence="1">NBRC 104271</strain>
    </source>
</reference>
<name>A0A8J3XTT5_9ACTN</name>
<sequence length="64" mass="6677">MTKAEAIAAAGKILARARAERDALPVREAAIAAHRPGGPSVDELEDLIRTQRVRAMTGTVSPAA</sequence>